<evidence type="ECO:0000313" key="4">
    <source>
        <dbReference type="EMBL" id="ADK86344.1"/>
    </source>
</evidence>
<dbReference type="RefSeq" id="WP_013259781.1">
    <property type="nucleotide sequence ID" value="NC_014365.1"/>
</dbReference>
<dbReference type="EMBL" id="CP002085">
    <property type="protein sequence ID" value="ADK86344.1"/>
    <property type="molecule type" value="Genomic_DNA"/>
</dbReference>
<keyword evidence="2" id="KW-0472">Membrane</keyword>
<dbReference type="Gene3D" id="3.40.50.720">
    <property type="entry name" value="NAD(P)-binding Rossmann-like Domain"/>
    <property type="match status" value="2"/>
</dbReference>
<evidence type="ECO:0000259" key="3">
    <source>
        <dbReference type="Pfam" id="PF02719"/>
    </source>
</evidence>
<dbReference type="HOGENOM" id="CLU_013560_5_0_7"/>
<dbReference type="STRING" id="644282.Deba_2991"/>
<dbReference type="InterPro" id="IPR036291">
    <property type="entry name" value="NAD(P)-bd_dom_sf"/>
</dbReference>
<evidence type="ECO:0000313" key="5">
    <source>
        <dbReference type="Proteomes" id="UP000009047"/>
    </source>
</evidence>
<reference evidence="4 5" key="1">
    <citation type="journal article" date="2010" name="Stand. Genomic Sci.">
        <title>Complete genome sequence of Desulfarculus baarsii type strain (2st14).</title>
        <authorList>
            <person name="Sun H."/>
            <person name="Spring S."/>
            <person name="Lapidus A."/>
            <person name="Davenport K."/>
            <person name="Del Rio T.G."/>
            <person name="Tice H."/>
            <person name="Nolan M."/>
            <person name="Copeland A."/>
            <person name="Cheng J.F."/>
            <person name="Lucas S."/>
            <person name="Tapia R."/>
            <person name="Goodwin L."/>
            <person name="Pitluck S."/>
            <person name="Ivanova N."/>
            <person name="Pagani I."/>
            <person name="Mavromatis K."/>
            <person name="Ovchinnikova G."/>
            <person name="Pati A."/>
            <person name="Chen A."/>
            <person name="Palaniappan K."/>
            <person name="Hauser L."/>
            <person name="Chang Y.J."/>
            <person name="Jeffries C.D."/>
            <person name="Detter J.C."/>
            <person name="Han C."/>
            <person name="Rohde M."/>
            <person name="Brambilla E."/>
            <person name="Goker M."/>
            <person name="Woyke T."/>
            <person name="Bristow J."/>
            <person name="Eisen J.A."/>
            <person name="Markowitz V."/>
            <person name="Hugenholtz P."/>
            <person name="Kyrpides N.C."/>
            <person name="Klenk H.P."/>
            <person name="Land M."/>
        </authorList>
    </citation>
    <scope>NUCLEOTIDE SEQUENCE [LARGE SCALE GENOMIC DNA]</scope>
    <source>
        <strain evidence="5">ATCC 33931 / DSM 2075 / LMG 7858 / VKM B-1802 / 2st14</strain>
    </source>
</reference>
<dbReference type="InterPro" id="IPR003869">
    <property type="entry name" value="Polysac_CapD-like"/>
</dbReference>
<keyword evidence="2" id="KW-1133">Transmembrane helix</keyword>
<dbReference type="InterPro" id="IPR051203">
    <property type="entry name" value="Polysaccharide_Synthase-Rel"/>
</dbReference>
<dbReference type="PANTHER" id="PTHR43318:SF1">
    <property type="entry name" value="POLYSACCHARIDE BIOSYNTHESIS PROTEIN EPSC-RELATED"/>
    <property type="match status" value="1"/>
</dbReference>
<dbReference type="KEGG" id="dbr:Deba_2991"/>
<name>E1QKY5_DESB2</name>
<evidence type="ECO:0000256" key="1">
    <source>
        <dbReference type="ARBA" id="ARBA00007430"/>
    </source>
</evidence>
<feature type="transmembrane region" description="Helical" evidence="2">
    <location>
        <begin position="167"/>
        <end position="183"/>
    </location>
</feature>
<dbReference type="OrthoDB" id="9769113at2"/>
<dbReference type="AlphaFoldDB" id="E1QKY5"/>
<accession>E1QKY5</accession>
<sequence length="634" mass="69725">MTAAKLNAKFKTLVRRLEQRLKGPVLAIRRPLVVCLHLLAAAASYLFAFALVYDFAIPPAVMKVVLGTLPVIVACRVAGFLYFDLFRGLWRFVTMSDVLSILKANLTSSAMFAVALFFILGHGLGGLPRSVLLLDWFLCTGLLVALRLASRLYRETFHIHQRPMREVSLAIIAGAGGAGFRLAQEVKNNPLLGLKVVGFLDDEPTKKGVALMGIPVLGRLRDLAEVANRAEISTVLVAMPSAPMDVQRWLQRECRSLGLSCRVLPSTQDIFGHLPLWSQMRELDPEEIMGRAAVRQRDEHFRLSSLSGKVVLVSGAAGSIGSEICRQLARRDPRLLIMLDQNESGLYDLDQDMKFLAKDLPRQAVVCDVVDRHKVEAVFDRQRPEVIFHAAAYKHVPMMEAEPVEALAANLLGTYHLARAAAAVGAEKFVLISTDKAVNPVSVMGMTKFAAEKVVEAFNGGGCAFVAVRFGNVINSNGSVVPLFRKQVEQGGPVTVTHPEVSRFFMSIAEAVHLVQAAADMGHGGEVFLLDMGQPVKIVDVARKIIAAADPIHAGRVEIVFTGLRPGEKLHEELYWQGEGVRPTPHPKIKALLCQRPDLAELERHIARIGEIKRRADDQMARQFLLDFVARFNA</sequence>
<keyword evidence="5" id="KW-1185">Reference proteome</keyword>
<dbReference type="Pfam" id="PF13727">
    <property type="entry name" value="CoA_binding_3"/>
    <property type="match status" value="1"/>
</dbReference>
<dbReference type="Pfam" id="PF02719">
    <property type="entry name" value="Polysacc_synt_2"/>
    <property type="match status" value="1"/>
</dbReference>
<protein>
    <submittedName>
        <fullName evidence="4">Polysaccharide biosynthesis protein CapD</fullName>
    </submittedName>
</protein>
<dbReference type="PANTHER" id="PTHR43318">
    <property type="entry name" value="UDP-N-ACETYLGLUCOSAMINE 4,6-DEHYDRATASE"/>
    <property type="match status" value="1"/>
</dbReference>
<proteinExistence type="inferred from homology"/>
<feature type="transmembrane region" description="Helical" evidence="2">
    <location>
        <begin position="98"/>
        <end position="120"/>
    </location>
</feature>
<evidence type="ECO:0000256" key="2">
    <source>
        <dbReference type="SAM" id="Phobius"/>
    </source>
</evidence>
<feature type="transmembrane region" description="Helical" evidence="2">
    <location>
        <begin position="126"/>
        <end position="146"/>
    </location>
</feature>
<gene>
    <name evidence="4" type="ordered locus">Deba_2991</name>
</gene>
<comment type="similarity">
    <text evidence="1">Belongs to the polysaccharide synthase family.</text>
</comment>
<feature type="domain" description="Polysaccharide biosynthesis protein CapD-like" evidence="3">
    <location>
        <begin position="311"/>
        <end position="590"/>
    </location>
</feature>
<feature type="transmembrane region" description="Helical" evidence="2">
    <location>
        <begin position="65"/>
        <end position="86"/>
    </location>
</feature>
<organism evidence="4 5">
    <name type="scientific">Desulfarculus baarsii (strain ATCC 33931 / DSM 2075 / LMG 7858 / VKM B-1802 / 2st14)</name>
    <dbReference type="NCBI Taxonomy" id="644282"/>
    <lineage>
        <taxon>Bacteria</taxon>
        <taxon>Pseudomonadati</taxon>
        <taxon>Thermodesulfobacteriota</taxon>
        <taxon>Desulfarculia</taxon>
        <taxon>Desulfarculales</taxon>
        <taxon>Desulfarculaceae</taxon>
        <taxon>Desulfarculus</taxon>
    </lineage>
</organism>
<dbReference type="SUPFAM" id="SSF51735">
    <property type="entry name" value="NAD(P)-binding Rossmann-fold domains"/>
    <property type="match status" value="2"/>
</dbReference>
<keyword evidence="2" id="KW-0812">Transmembrane</keyword>
<feature type="transmembrane region" description="Helical" evidence="2">
    <location>
        <begin position="32"/>
        <end position="53"/>
    </location>
</feature>
<dbReference type="eggNOG" id="COG1086">
    <property type="taxonomic scope" value="Bacteria"/>
</dbReference>
<dbReference type="CDD" id="cd05237">
    <property type="entry name" value="UDP_invert_4-6DH_SDR_e"/>
    <property type="match status" value="1"/>
</dbReference>
<dbReference type="Proteomes" id="UP000009047">
    <property type="component" value="Chromosome"/>
</dbReference>